<dbReference type="Pfam" id="PF04445">
    <property type="entry name" value="SAM_MT"/>
    <property type="match status" value="1"/>
</dbReference>
<dbReference type="PANTHER" id="PTHR36112:SF1">
    <property type="entry name" value="RIBOSOMAL RNA SMALL SUBUNIT METHYLTRANSFERASE J"/>
    <property type="match status" value="1"/>
</dbReference>
<dbReference type="AlphaFoldDB" id="A0AAD2CQ38"/>
<dbReference type="InterPro" id="IPR029063">
    <property type="entry name" value="SAM-dependent_MTases_sf"/>
</dbReference>
<reference evidence="4" key="1">
    <citation type="submission" date="2023-08" db="EMBL/GenBank/DDBJ databases">
        <authorList>
            <person name="Audoor S."/>
            <person name="Bilcke G."/>
        </authorList>
    </citation>
    <scope>NUCLEOTIDE SEQUENCE</scope>
</reference>
<dbReference type="PANTHER" id="PTHR36112">
    <property type="entry name" value="RIBOSOMAL RNA SMALL SUBUNIT METHYLTRANSFERASE J"/>
    <property type="match status" value="1"/>
</dbReference>
<dbReference type="Gene3D" id="3.40.50.150">
    <property type="entry name" value="Vaccinia Virus protein VP39"/>
    <property type="match status" value="1"/>
</dbReference>
<evidence type="ECO:0000256" key="1">
    <source>
        <dbReference type="SAM" id="Coils"/>
    </source>
</evidence>
<dbReference type="GO" id="GO:0008990">
    <property type="term" value="F:rRNA (guanine-N2-)-methyltransferase activity"/>
    <property type="evidence" value="ECO:0007669"/>
    <property type="project" value="InterPro"/>
</dbReference>
<keyword evidence="3" id="KW-0732">Signal</keyword>
<dbReference type="HAMAP" id="MF_01523">
    <property type="entry name" value="16SrRNA_methyltr_J"/>
    <property type="match status" value="1"/>
</dbReference>
<name>A0AAD2CQ38_9STRA</name>
<evidence type="ECO:0000313" key="4">
    <source>
        <dbReference type="EMBL" id="CAJ1942650.1"/>
    </source>
</evidence>
<gene>
    <name evidence="4" type="ORF">CYCCA115_LOCUS8053</name>
</gene>
<feature type="chain" id="PRO_5041928372" evidence="3">
    <location>
        <begin position="19"/>
        <end position="369"/>
    </location>
</feature>
<organism evidence="4 5">
    <name type="scientific">Cylindrotheca closterium</name>
    <dbReference type="NCBI Taxonomy" id="2856"/>
    <lineage>
        <taxon>Eukaryota</taxon>
        <taxon>Sar</taxon>
        <taxon>Stramenopiles</taxon>
        <taxon>Ochrophyta</taxon>
        <taxon>Bacillariophyta</taxon>
        <taxon>Bacillariophyceae</taxon>
        <taxon>Bacillariophycidae</taxon>
        <taxon>Bacillariales</taxon>
        <taxon>Bacillariaceae</taxon>
        <taxon>Cylindrotheca</taxon>
    </lineage>
</organism>
<dbReference type="SUPFAM" id="SSF53335">
    <property type="entry name" value="S-adenosyl-L-methionine-dependent methyltransferases"/>
    <property type="match status" value="1"/>
</dbReference>
<dbReference type="InterPro" id="IPR007536">
    <property type="entry name" value="16SrRNA_methylTrfase_J"/>
</dbReference>
<feature type="coiled-coil region" evidence="1">
    <location>
        <begin position="294"/>
        <end position="326"/>
    </location>
</feature>
<feature type="region of interest" description="Disordered" evidence="2">
    <location>
        <begin position="29"/>
        <end position="52"/>
    </location>
</feature>
<comment type="caution">
    <text evidence="4">The sequence shown here is derived from an EMBL/GenBank/DDBJ whole genome shotgun (WGS) entry which is preliminary data.</text>
</comment>
<dbReference type="EMBL" id="CAKOGP040001112">
    <property type="protein sequence ID" value="CAJ1942650.1"/>
    <property type="molecule type" value="Genomic_DNA"/>
</dbReference>
<evidence type="ECO:0000256" key="2">
    <source>
        <dbReference type="SAM" id="MobiDB-lite"/>
    </source>
</evidence>
<keyword evidence="5" id="KW-1185">Reference proteome</keyword>
<evidence type="ECO:0000313" key="5">
    <source>
        <dbReference type="Proteomes" id="UP001295423"/>
    </source>
</evidence>
<feature type="signal peptide" evidence="3">
    <location>
        <begin position="1"/>
        <end position="18"/>
    </location>
</feature>
<accession>A0AAD2CQ38</accession>
<protein>
    <submittedName>
        <fullName evidence="4">Uncharacterized protein</fullName>
    </submittedName>
</protein>
<evidence type="ECO:0000256" key="3">
    <source>
        <dbReference type="SAM" id="SignalP"/>
    </source>
</evidence>
<keyword evidence="1" id="KW-0175">Coiled coil</keyword>
<dbReference type="Proteomes" id="UP001295423">
    <property type="component" value="Unassembled WGS sequence"/>
</dbReference>
<feature type="region of interest" description="Disordered" evidence="2">
    <location>
        <begin position="120"/>
        <end position="162"/>
    </location>
</feature>
<sequence length="369" mass="40370">MLPSAAIILLSLTSLNSCDSLGGRKSPCTLHESSEPSISAPETNEKQGLGGPRSAYMAIDSDGMFESECQEIASKLSVPLSSKIIDSPDERYTHELSLVPYEFQEVSTFALAIESITVGSEDSSKNAKRRKRPSKKPKSNPHFIDFCPPKNSRAGKRSGQESGTDLLVKATIPKKSIGSTVVWDLTAGFGQDSLILALNGASKVHMIERDPFVFALLEDGLRRLRQLSKVGLEFAQDLEQRLTLGAGDGVDALQQVLLEGDKAIRPDICYLDPMFPPRTKSASVKKPMQILHGLLNTQEEAKESIEERLEEERKLLEYALEAAKCRVVVKRPAKAPLLGGESGDGRKPSYAVEGSVNRWDVYILSNNNE</sequence>
<feature type="compositionally biased region" description="Basic residues" evidence="2">
    <location>
        <begin position="126"/>
        <end position="139"/>
    </location>
</feature>
<proteinExistence type="inferred from homology"/>